<dbReference type="PANTHER" id="PTHR33337:SF43">
    <property type="entry name" value="CENP-V_GFA DOMAIN-CONTAINING PROTEIN"/>
    <property type="match status" value="1"/>
</dbReference>
<protein>
    <recommendedName>
        <fullName evidence="5">CENP-V/GFA domain-containing protein</fullName>
    </recommendedName>
</protein>
<reference evidence="7" key="1">
    <citation type="journal article" date="2020" name="Stud. Mycol.">
        <title>101 Dothideomycetes genomes: A test case for predicting lifestyles and emergence of pathogens.</title>
        <authorList>
            <person name="Haridas S."/>
            <person name="Albert R."/>
            <person name="Binder M."/>
            <person name="Bloem J."/>
            <person name="LaButti K."/>
            <person name="Salamov A."/>
            <person name="Andreopoulos B."/>
            <person name="Baker S."/>
            <person name="Barry K."/>
            <person name="Bills G."/>
            <person name="Bluhm B."/>
            <person name="Cannon C."/>
            <person name="Castanera R."/>
            <person name="Culley D."/>
            <person name="Daum C."/>
            <person name="Ezra D."/>
            <person name="Gonzalez J."/>
            <person name="Henrissat B."/>
            <person name="Kuo A."/>
            <person name="Liang C."/>
            <person name="Lipzen A."/>
            <person name="Lutzoni F."/>
            <person name="Magnuson J."/>
            <person name="Mondo S."/>
            <person name="Nolan M."/>
            <person name="Ohm R."/>
            <person name="Pangilinan J."/>
            <person name="Park H.-J."/>
            <person name="Ramirez L."/>
            <person name="Alfaro M."/>
            <person name="Sun H."/>
            <person name="Tritt A."/>
            <person name="Yoshinaga Y."/>
            <person name="Zwiers L.-H."/>
            <person name="Turgeon B."/>
            <person name="Goodwin S."/>
            <person name="Spatafora J."/>
            <person name="Crous P."/>
            <person name="Grigoriev I."/>
        </authorList>
    </citation>
    <scope>NUCLEOTIDE SEQUENCE [LARGE SCALE GENOMIC DNA]</scope>
    <source>
        <strain evidence="7">CBS 304.66</strain>
    </source>
</reference>
<evidence type="ECO:0000256" key="2">
    <source>
        <dbReference type="ARBA" id="ARBA00022723"/>
    </source>
</evidence>
<organism evidence="6 7">
    <name type="scientific">Lojkania enalia</name>
    <dbReference type="NCBI Taxonomy" id="147567"/>
    <lineage>
        <taxon>Eukaryota</taxon>
        <taxon>Fungi</taxon>
        <taxon>Dikarya</taxon>
        <taxon>Ascomycota</taxon>
        <taxon>Pezizomycotina</taxon>
        <taxon>Dothideomycetes</taxon>
        <taxon>Pleosporomycetidae</taxon>
        <taxon>Pleosporales</taxon>
        <taxon>Pleosporales incertae sedis</taxon>
        <taxon>Lojkania</taxon>
    </lineage>
</organism>
<dbReference type="PANTHER" id="PTHR33337">
    <property type="entry name" value="GFA DOMAIN-CONTAINING PROTEIN"/>
    <property type="match status" value="1"/>
</dbReference>
<dbReference type="OrthoDB" id="9985472at2759"/>
<keyword evidence="7" id="KW-1185">Reference proteome</keyword>
<evidence type="ECO:0000256" key="4">
    <source>
        <dbReference type="ARBA" id="ARBA00023239"/>
    </source>
</evidence>
<accession>A0A9P4K657</accession>
<comment type="similarity">
    <text evidence="1">Belongs to the Gfa family.</text>
</comment>
<dbReference type="Proteomes" id="UP000800093">
    <property type="component" value="Unassembled WGS sequence"/>
</dbReference>
<name>A0A9P4K657_9PLEO</name>
<dbReference type="Pfam" id="PF04828">
    <property type="entry name" value="GFA"/>
    <property type="match status" value="1"/>
</dbReference>
<gene>
    <name evidence="6" type="ORF">CC78DRAFT_581272</name>
</gene>
<keyword evidence="2" id="KW-0479">Metal-binding</keyword>
<evidence type="ECO:0000256" key="3">
    <source>
        <dbReference type="ARBA" id="ARBA00022833"/>
    </source>
</evidence>
<feature type="domain" description="CENP-V/GFA" evidence="5">
    <location>
        <begin position="23"/>
        <end position="146"/>
    </location>
</feature>
<keyword evidence="4" id="KW-0456">Lyase</keyword>
<dbReference type="PROSITE" id="PS51891">
    <property type="entry name" value="CENP_V_GFA"/>
    <property type="match status" value="1"/>
</dbReference>
<dbReference type="Gene3D" id="3.90.1590.10">
    <property type="entry name" value="glutathione-dependent formaldehyde- activating enzyme (gfa)"/>
    <property type="match status" value="1"/>
</dbReference>
<evidence type="ECO:0000256" key="1">
    <source>
        <dbReference type="ARBA" id="ARBA00005495"/>
    </source>
</evidence>
<evidence type="ECO:0000259" key="5">
    <source>
        <dbReference type="PROSITE" id="PS51891"/>
    </source>
</evidence>
<evidence type="ECO:0000313" key="6">
    <source>
        <dbReference type="EMBL" id="KAF2263559.1"/>
    </source>
</evidence>
<evidence type="ECO:0000313" key="7">
    <source>
        <dbReference type="Proteomes" id="UP000800093"/>
    </source>
</evidence>
<dbReference type="InterPro" id="IPR006913">
    <property type="entry name" value="CENP-V/GFA"/>
</dbReference>
<sequence length="166" mass="17952">MTQQPTYTGDPKAHPISEFASGMSGSCLCGSITVTIHDPDLFTKRRGHLCHCSNCRKTSGSYVAANFAIDKSAVEIQDKNGTLKSYDDHATGSGKKVVRSFCGVDGNSIMSEAELYPDKVVLKMGLFPRIPAPEAEAFGAHKHEWEETLEGVVQFETARGGKKLEG</sequence>
<dbReference type="AlphaFoldDB" id="A0A9P4K657"/>
<comment type="caution">
    <text evidence="6">The sequence shown here is derived from an EMBL/GenBank/DDBJ whole genome shotgun (WGS) entry which is preliminary data.</text>
</comment>
<dbReference type="GO" id="GO:0046872">
    <property type="term" value="F:metal ion binding"/>
    <property type="evidence" value="ECO:0007669"/>
    <property type="project" value="UniProtKB-KW"/>
</dbReference>
<dbReference type="EMBL" id="ML986624">
    <property type="protein sequence ID" value="KAF2263559.1"/>
    <property type="molecule type" value="Genomic_DNA"/>
</dbReference>
<dbReference type="InterPro" id="IPR011057">
    <property type="entry name" value="Mss4-like_sf"/>
</dbReference>
<dbReference type="GO" id="GO:0016846">
    <property type="term" value="F:carbon-sulfur lyase activity"/>
    <property type="evidence" value="ECO:0007669"/>
    <property type="project" value="InterPro"/>
</dbReference>
<dbReference type="SUPFAM" id="SSF51316">
    <property type="entry name" value="Mss4-like"/>
    <property type="match status" value="1"/>
</dbReference>
<proteinExistence type="inferred from homology"/>
<keyword evidence="3" id="KW-0862">Zinc</keyword>